<keyword evidence="2" id="KW-1185">Reference proteome</keyword>
<accession>A0AAP0MGC2</accession>
<sequence length="200" mass="23048">MYRVNFKKEDYPGYNNKRRAGLKCDEPFHLGECSSFIFGFYRARKRAMSYGGFTNKIPQPVQEIPIQMQKHETPSDLRFPNAKSATGMNEFPAWAKFDGSGVGYSVRCKRRALMSNIQREIARFHNGCFSDSNKTLGRVGEDVGYLLPKSLILCERYIAELPGFQRENERSLYPMNERHSRGTLRSAELPRIRLGFSCQL</sequence>
<evidence type="ECO:0000313" key="2">
    <source>
        <dbReference type="Proteomes" id="UP001428341"/>
    </source>
</evidence>
<name>A0AAP0MGC2_9ROSI</name>
<protein>
    <submittedName>
        <fullName evidence="1">Uncharacterized protein</fullName>
    </submittedName>
</protein>
<evidence type="ECO:0000313" key="1">
    <source>
        <dbReference type="EMBL" id="KAK9209947.1"/>
    </source>
</evidence>
<gene>
    <name evidence="1" type="ORF">WN944_002316</name>
</gene>
<dbReference type="Proteomes" id="UP001428341">
    <property type="component" value="Unassembled WGS sequence"/>
</dbReference>
<organism evidence="1 2">
    <name type="scientific">Citrus x changshan-huyou</name>
    <dbReference type="NCBI Taxonomy" id="2935761"/>
    <lineage>
        <taxon>Eukaryota</taxon>
        <taxon>Viridiplantae</taxon>
        <taxon>Streptophyta</taxon>
        <taxon>Embryophyta</taxon>
        <taxon>Tracheophyta</taxon>
        <taxon>Spermatophyta</taxon>
        <taxon>Magnoliopsida</taxon>
        <taxon>eudicotyledons</taxon>
        <taxon>Gunneridae</taxon>
        <taxon>Pentapetalae</taxon>
        <taxon>rosids</taxon>
        <taxon>malvids</taxon>
        <taxon>Sapindales</taxon>
        <taxon>Rutaceae</taxon>
        <taxon>Aurantioideae</taxon>
        <taxon>Citrus</taxon>
    </lineage>
</organism>
<dbReference type="EMBL" id="JBCGBO010000004">
    <property type="protein sequence ID" value="KAK9209947.1"/>
    <property type="molecule type" value="Genomic_DNA"/>
</dbReference>
<reference evidence="1 2" key="1">
    <citation type="submission" date="2024-05" db="EMBL/GenBank/DDBJ databases">
        <title>Haplotype-resolved chromosome-level genome assembly of Huyou (Citrus changshanensis).</title>
        <authorList>
            <person name="Miao C."/>
            <person name="Chen W."/>
            <person name="Wu Y."/>
            <person name="Wang L."/>
            <person name="Zhao S."/>
            <person name="Grierson D."/>
            <person name="Xu C."/>
            <person name="Chen K."/>
        </authorList>
    </citation>
    <scope>NUCLEOTIDE SEQUENCE [LARGE SCALE GENOMIC DNA]</scope>
    <source>
        <strain evidence="1">01-14</strain>
        <tissue evidence="1">Leaf</tissue>
    </source>
</reference>
<proteinExistence type="predicted"/>
<comment type="caution">
    <text evidence="1">The sequence shown here is derived from an EMBL/GenBank/DDBJ whole genome shotgun (WGS) entry which is preliminary data.</text>
</comment>
<dbReference type="AlphaFoldDB" id="A0AAP0MGC2"/>